<keyword evidence="9 14" id="KW-0915">Sodium</keyword>
<dbReference type="Proteomes" id="UP000193804">
    <property type="component" value="Unassembled WGS sequence"/>
</dbReference>
<evidence type="ECO:0000256" key="9">
    <source>
        <dbReference type="ARBA" id="ARBA00023053"/>
    </source>
</evidence>
<dbReference type="OrthoDB" id="9803631at2"/>
<evidence type="ECO:0000256" key="6">
    <source>
        <dbReference type="ARBA" id="ARBA00022967"/>
    </source>
</evidence>
<keyword evidence="11 14" id="KW-0830">Ubiquinone</keyword>
<keyword evidence="2 14" id="KW-0813">Transport</keyword>
<dbReference type="GO" id="GO:0009276">
    <property type="term" value="C:Gram-negative-bacterium-type cell wall"/>
    <property type="evidence" value="ECO:0007669"/>
    <property type="project" value="InterPro"/>
</dbReference>
<evidence type="ECO:0000256" key="10">
    <source>
        <dbReference type="ARBA" id="ARBA00023065"/>
    </source>
</evidence>
<comment type="subcellular location">
    <subcellularLocation>
        <location evidence="14">Cell membrane</location>
        <topology evidence="14">Multi-pass membrane protein</topology>
    </subcellularLocation>
    <subcellularLocation>
        <location evidence="1">Endomembrane system</location>
        <topology evidence="1">Multi-pass membrane protein</topology>
    </subcellularLocation>
</comment>
<dbReference type="Pfam" id="PF02508">
    <property type="entry name" value="Rnf-Nqr"/>
    <property type="match status" value="1"/>
</dbReference>
<dbReference type="PANTHER" id="PTHR30335:SF1">
    <property type="entry name" value="NA(+)-TRANSLOCATING NADH-QUINONE REDUCTASE SUBUNIT E"/>
    <property type="match status" value="1"/>
</dbReference>
<evidence type="ECO:0000256" key="2">
    <source>
        <dbReference type="ARBA" id="ARBA00022448"/>
    </source>
</evidence>
<evidence type="ECO:0000313" key="16">
    <source>
        <dbReference type="Proteomes" id="UP000193804"/>
    </source>
</evidence>
<dbReference type="RefSeq" id="WP_085516779.1">
    <property type="nucleotide sequence ID" value="NZ_FXAW01000003.1"/>
</dbReference>
<evidence type="ECO:0000256" key="7">
    <source>
        <dbReference type="ARBA" id="ARBA00022989"/>
    </source>
</evidence>
<dbReference type="InterPro" id="IPR003667">
    <property type="entry name" value="NqrDE/RnfAE"/>
</dbReference>
<evidence type="ECO:0000313" key="15">
    <source>
        <dbReference type="EMBL" id="SMG29564.1"/>
    </source>
</evidence>
<keyword evidence="13 14" id="KW-0739">Sodium transport</keyword>
<dbReference type="GO" id="GO:0005886">
    <property type="term" value="C:plasma membrane"/>
    <property type="evidence" value="ECO:0007669"/>
    <property type="project" value="UniProtKB-SubCell"/>
</dbReference>
<evidence type="ECO:0000256" key="13">
    <source>
        <dbReference type="ARBA" id="ARBA00023201"/>
    </source>
</evidence>
<name>A0A1X7JNJ1_9BACT</name>
<proteinExistence type="inferred from homology"/>
<evidence type="ECO:0000256" key="14">
    <source>
        <dbReference type="HAMAP-Rule" id="MF_00429"/>
    </source>
</evidence>
<keyword evidence="16" id="KW-1185">Reference proteome</keyword>
<feature type="transmembrane region" description="Helical" evidence="14">
    <location>
        <begin position="111"/>
        <end position="133"/>
    </location>
</feature>
<keyword evidence="8 14" id="KW-0520">NAD</keyword>
<dbReference type="EMBL" id="FXAW01000003">
    <property type="protein sequence ID" value="SMG29564.1"/>
    <property type="molecule type" value="Genomic_DNA"/>
</dbReference>
<evidence type="ECO:0000256" key="11">
    <source>
        <dbReference type="ARBA" id="ARBA00023075"/>
    </source>
</evidence>
<dbReference type="PIRSF" id="PIRSF006102">
    <property type="entry name" value="NQR_DE"/>
    <property type="match status" value="1"/>
</dbReference>
<comment type="similarity">
    <text evidence="14">Belongs to the NqrDE/RnfAE family.</text>
</comment>
<gene>
    <name evidence="14" type="primary">nqrE</name>
    <name evidence="15" type="ORF">SAMN05661096_01868</name>
</gene>
<keyword evidence="5 14" id="KW-0812">Transmembrane</keyword>
<dbReference type="InterPro" id="IPR010967">
    <property type="entry name" value="NqrE"/>
</dbReference>
<dbReference type="GO" id="GO:0022904">
    <property type="term" value="P:respiratory electron transport chain"/>
    <property type="evidence" value="ECO:0007669"/>
    <property type="project" value="InterPro"/>
</dbReference>
<comment type="subunit">
    <text evidence="14">Composed of six subunits; NqrA, NqrB, NqrC, NqrD, NqrE and NqrF.</text>
</comment>
<keyword evidence="4" id="KW-0997">Cell inner membrane</keyword>
<feature type="transmembrane region" description="Helical" evidence="14">
    <location>
        <begin position="177"/>
        <end position="201"/>
    </location>
</feature>
<dbReference type="HAMAP" id="MF_00429">
    <property type="entry name" value="NqrE"/>
    <property type="match status" value="1"/>
</dbReference>
<evidence type="ECO:0000256" key="1">
    <source>
        <dbReference type="ARBA" id="ARBA00004127"/>
    </source>
</evidence>
<keyword evidence="12 14" id="KW-0472">Membrane</keyword>
<dbReference type="InterPro" id="IPR050133">
    <property type="entry name" value="NqrDE/RnfAE_oxidrdctase"/>
</dbReference>
<keyword evidence="7 14" id="KW-1133">Transmembrane helix</keyword>
<evidence type="ECO:0000256" key="3">
    <source>
        <dbReference type="ARBA" id="ARBA00022475"/>
    </source>
</evidence>
<sequence length="203" mass="21930">MDLINLGIKSIFIENMVFAYFLGMCSFLAVSKKVSTAFGLGLAVVFVLTITVPTNWLLSEFILNEGALSWISKDLATVDLSFLSFIMYIAVIASMVQLVEMVIEKTSPALYGSLGIFLPLIAVNCAILGSSLFMDQRDYGLAESAVYGFSSGIGWFLAIIALAAIRERLKYSNVPDGLKGLGITMLITGLMGIAFMSFMGISI</sequence>
<protein>
    <recommendedName>
        <fullName evidence="14">Na(+)-translocating NADH-quinone reductase subunit E</fullName>
        <shortName evidence="14">Na(+)-NQR subunit E</shortName>
        <shortName evidence="14">Na(+)-translocating NQR subunit E</shortName>
        <ecNumber evidence="14">7.2.1.1</ecNumber>
    </recommendedName>
    <alternativeName>
        <fullName evidence="14">NQR complex subunit E</fullName>
    </alternativeName>
    <alternativeName>
        <fullName evidence="14">NQR-1 subunit E</fullName>
    </alternativeName>
</protein>
<feature type="transmembrane region" description="Helical" evidence="14">
    <location>
        <begin position="78"/>
        <end position="99"/>
    </location>
</feature>
<feature type="transmembrane region" description="Helical" evidence="14">
    <location>
        <begin position="12"/>
        <end position="30"/>
    </location>
</feature>
<dbReference type="STRING" id="1028.SAMN05661096_01868"/>
<dbReference type="PANTHER" id="PTHR30335">
    <property type="entry name" value="INTEGRAL MEMBRANE PROTEIN OF SOXR-REDUCING COMPLEX"/>
    <property type="match status" value="1"/>
</dbReference>
<feature type="transmembrane region" description="Helical" evidence="14">
    <location>
        <begin position="37"/>
        <end position="58"/>
    </location>
</feature>
<keyword evidence="6 14" id="KW-1278">Translocase</keyword>
<dbReference type="EC" id="7.2.1.1" evidence="14"/>
<dbReference type="GO" id="GO:0016655">
    <property type="term" value="F:oxidoreductase activity, acting on NAD(P)H, quinone or similar compound as acceptor"/>
    <property type="evidence" value="ECO:0007669"/>
    <property type="project" value="UniProtKB-UniRule"/>
</dbReference>
<comment type="function">
    <text evidence="14">NQR complex catalyzes the reduction of ubiquinone-1 to ubiquinol by two successive reactions, coupled with the transport of Na(+) ions from the cytoplasm to the periplasm. NqrA to NqrE are probably involved in the second step, the conversion of ubisemiquinone to ubiquinol.</text>
</comment>
<comment type="catalytic activity">
    <reaction evidence="14">
        <text>a ubiquinone + n Na(+)(in) + NADH + H(+) = a ubiquinol + n Na(+)(out) + NAD(+)</text>
        <dbReference type="Rhea" id="RHEA:47748"/>
        <dbReference type="Rhea" id="RHEA-COMP:9565"/>
        <dbReference type="Rhea" id="RHEA-COMP:9566"/>
        <dbReference type="ChEBI" id="CHEBI:15378"/>
        <dbReference type="ChEBI" id="CHEBI:16389"/>
        <dbReference type="ChEBI" id="CHEBI:17976"/>
        <dbReference type="ChEBI" id="CHEBI:29101"/>
        <dbReference type="ChEBI" id="CHEBI:57540"/>
        <dbReference type="ChEBI" id="CHEBI:57945"/>
        <dbReference type="EC" id="7.2.1.1"/>
    </reaction>
</comment>
<evidence type="ECO:0000256" key="4">
    <source>
        <dbReference type="ARBA" id="ARBA00022519"/>
    </source>
</evidence>
<dbReference type="NCBIfam" id="TIGR01940">
    <property type="entry name" value="nqrE"/>
    <property type="match status" value="1"/>
</dbReference>
<dbReference type="AlphaFoldDB" id="A0A1X7JNJ1"/>
<organism evidence="15 16">
    <name type="scientific">Marivirga sericea</name>
    <dbReference type="NCBI Taxonomy" id="1028"/>
    <lineage>
        <taxon>Bacteria</taxon>
        <taxon>Pseudomonadati</taxon>
        <taxon>Bacteroidota</taxon>
        <taxon>Cytophagia</taxon>
        <taxon>Cytophagales</taxon>
        <taxon>Marivirgaceae</taxon>
        <taxon>Marivirga</taxon>
    </lineage>
</organism>
<evidence type="ECO:0000256" key="5">
    <source>
        <dbReference type="ARBA" id="ARBA00022692"/>
    </source>
</evidence>
<evidence type="ECO:0000256" key="12">
    <source>
        <dbReference type="ARBA" id="ARBA00023136"/>
    </source>
</evidence>
<keyword evidence="10 14" id="KW-0406">Ion transport</keyword>
<keyword evidence="3 14" id="KW-1003">Cell membrane</keyword>
<dbReference type="GO" id="GO:0012505">
    <property type="term" value="C:endomembrane system"/>
    <property type="evidence" value="ECO:0007669"/>
    <property type="project" value="UniProtKB-SubCell"/>
</dbReference>
<evidence type="ECO:0000256" key="8">
    <source>
        <dbReference type="ARBA" id="ARBA00023027"/>
    </source>
</evidence>
<reference evidence="16" key="1">
    <citation type="submission" date="2017-04" db="EMBL/GenBank/DDBJ databases">
        <authorList>
            <person name="Varghese N."/>
            <person name="Submissions S."/>
        </authorList>
    </citation>
    <scope>NUCLEOTIDE SEQUENCE [LARGE SCALE GENOMIC DNA]</scope>
    <source>
        <strain evidence="16">DSM 4125</strain>
    </source>
</reference>
<feature type="transmembrane region" description="Helical" evidence="14">
    <location>
        <begin position="145"/>
        <end position="165"/>
    </location>
</feature>
<dbReference type="GO" id="GO:0006814">
    <property type="term" value="P:sodium ion transport"/>
    <property type="evidence" value="ECO:0007669"/>
    <property type="project" value="UniProtKB-UniRule"/>
</dbReference>
<accession>A0A1X7JNJ1</accession>